<keyword evidence="3" id="KW-1185">Reference proteome</keyword>
<proteinExistence type="predicted"/>
<sequence>MGKWTENSSYNQTFYTHTNLDLPLPSFVLVLSQALSSADSNHTSSMQANPVRSIPVQSGGSVLSQGKPPPLPTYALKTFQQVNPTEVIGDTHVFKDVPINQNNFGFWDPSQVIDMVKSLPSTSLFIWDLRDLHDSADQKDERKKRKFKGALRLQPFGNHAEVEAVKFTWEKQFPTTEMTRLLNAEYVVVHCAVGTARSRAAFKFLIGELPKKTNRRTGQKVGLMQPGWDGFANDNSQYKVANAEAMAAFSVPL</sequence>
<evidence type="ECO:0000256" key="1">
    <source>
        <dbReference type="SAM" id="MobiDB-lite"/>
    </source>
</evidence>
<accession>A0AAN6GCA1</accession>
<dbReference type="EMBL" id="JAPDMQ010000199">
    <property type="protein sequence ID" value="KAK0530967.1"/>
    <property type="molecule type" value="Genomic_DNA"/>
</dbReference>
<evidence type="ECO:0000313" key="3">
    <source>
        <dbReference type="Proteomes" id="UP001176521"/>
    </source>
</evidence>
<name>A0AAN6GCA1_9BASI</name>
<dbReference type="AlphaFoldDB" id="A0AAN6GCA1"/>
<reference evidence="2" key="1">
    <citation type="journal article" date="2023" name="PhytoFront">
        <title>Draft Genome Resources of Seven Strains of Tilletia horrida, Causal Agent of Kernel Smut of Rice.</title>
        <authorList>
            <person name="Khanal S."/>
            <person name="Antony Babu S."/>
            <person name="Zhou X.G."/>
        </authorList>
    </citation>
    <scope>NUCLEOTIDE SEQUENCE</scope>
    <source>
        <strain evidence="2">TX3</strain>
    </source>
</reference>
<dbReference type="Proteomes" id="UP001176521">
    <property type="component" value="Unassembled WGS sequence"/>
</dbReference>
<organism evidence="2 3">
    <name type="scientific">Tilletia horrida</name>
    <dbReference type="NCBI Taxonomy" id="155126"/>
    <lineage>
        <taxon>Eukaryota</taxon>
        <taxon>Fungi</taxon>
        <taxon>Dikarya</taxon>
        <taxon>Basidiomycota</taxon>
        <taxon>Ustilaginomycotina</taxon>
        <taxon>Exobasidiomycetes</taxon>
        <taxon>Tilletiales</taxon>
        <taxon>Tilletiaceae</taxon>
        <taxon>Tilletia</taxon>
    </lineage>
</organism>
<protein>
    <submittedName>
        <fullName evidence="2">Uncharacterized protein</fullName>
    </submittedName>
</protein>
<comment type="caution">
    <text evidence="2">The sequence shown here is derived from an EMBL/GenBank/DDBJ whole genome shotgun (WGS) entry which is preliminary data.</text>
</comment>
<feature type="region of interest" description="Disordered" evidence="1">
    <location>
        <begin position="41"/>
        <end position="64"/>
    </location>
</feature>
<evidence type="ECO:0000313" key="2">
    <source>
        <dbReference type="EMBL" id="KAK0530967.1"/>
    </source>
</evidence>
<gene>
    <name evidence="2" type="ORF">OC842_003756</name>
</gene>